<feature type="transmembrane region" description="Helical" evidence="5">
    <location>
        <begin position="200"/>
        <end position="226"/>
    </location>
</feature>
<sequence>MTNSIGYDPEEEIEASRAPLLEHLTELRSRLIVCVLALFVGFGVCFYFSNQLFLFLIHPFEVAAGMVAAAKAGGAHHNPFDLIMVLTGLKDAPADVAHQKFVFTALLEQFFTKLKLSAFGAVVLTFPVLAWQLYRFVAPGLYKNERGAFLPFLIASPVLFVMGAALVYYVMLPFIVWFSMNQQIFGASISVELLPKVSDYLTLVTSLLLAFGLCFQLPVVVSLLGMAGIIDSKMLRAGRRYAIVGVFIAAAILTPPDPISQLTLAIPMCLLYEISIWCVWIIERGRKKREAEEGKDVVAV</sequence>
<dbReference type="Pfam" id="PF00902">
    <property type="entry name" value="TatC"/>
    <property type="match status" value="1"/>
</dbReference>
<evidence type="ECO:0000256" key="5">
    <source>
        <dbReference type="HAMAP-Rule" id="MF_00902"/>
    </source>
</evidence>
<dbReference type="EMBL" id="JADWOX010000025">
    <property type="protein sequence ID" value="MBI1686716.1"/>
    <property type="molecule type" value="Genomic_DNA"/>
</dbReference>
<keyword evidence="5" id="KW-0813">Transport</keyword>
<reference evidence="6 7" key="1">
    <citation type="submission" date="2020-11" db="EMBL/GenBank/DDBJ databases">
        <title>genome sequence of strain KACC 18849.</title>
        <authorList>
            <person name="Gao J."/>
            <person name="Zhang X."/>
        </authorList>
    </citation>
    <scope>NUCLEOTIDE SEQUENCE [LARGE SCALE GENOMIC DNA]</scope>
    <source>
        <strain evidence="6 7">KACC 18849</strain>
    </source>
</reference>
<dbReference type="NCBIfam" id="TIGR00945">
    <property type="entry name" value="tatC"/>
    <property type="match status" value="1"/>
</dbReference>
<evidence type="ECO:0000313" key="6">
    <source>
        <dbReference type="EMBL" id="MBI1686716.1"/>
    </source>
</evidence>
<dbReference type="InterPro" id="IPR002033">
    <property type="entry name" value="TatC"/>
</dbReference>
<feature type="transmembrane region" description="Helical" evidence="5">
    <location>
        <begin position="116"/>
        <end position="137"/>
    </location>
</feature>
<protein>
    <recommendedName>
        <fullName evidence="5">Sec-independent protein translocase protein TatC</fullName>
    </recommendedName>
</protein>
<dbReference type="Proteomes" id="UP000639859">
    <property type="component" value="Unassembled WGS sequence"/>
</dbReference>
<accession>A0ABS0T5F0</accession>
<keyword evidence="3 5" id="KW-1133">Transmembrane helix</keyword>
<evidence type="ECO:0000256" key="2">
    <source>
        <dbReference type="ARBA" id="ARBA00022692"/>
    </source>
</evidence>
<dbReference type="RefSeq" id="WP_198578598.1">
    <property type="nucleotide sequence ID" value="NZ_JADWOX010000025.1"/>
</dbReference>
<evidence type="ECO:0000256" key="3">
    <source>
        <dbReference type="ARBA" id="ARBA00022989"/>
    </source>
</evidence>
<comment type="caution">
    <text evidence="6">The sequence shown here is derived from an EMBL/GenBank/DDBJ whole genome shotgun (WGS) entry which is preliminary data.</text>
</comment>
<keyword evidence="2 5" id="KW-0812">Transmembrane</keyword>
<comment type="function">
    <text evidence="5">Part of the twin-arginine translocation (Tat) system that transports large folded proteins containing a characteristic twin-arginine motif in their signal peptide across membranes. Together with TatB, TatC is part of a receptor directly interacting with Tat signal peptides.</text>
</comment>
<evidence type="ECO:0000313" key="7">
    <source>
        <dbReference type="Proteomes" id="UP000639859"/>
    </source>
</evidence>
<feature type="transmembrane region" description="Helical" evidence="5">
    <location>
        <begin position="238"/>
        <end position="256"/>
    </location>
</feature>
<dbReference type="PANTHER" id="PTHR30371:SF0">
    <property type="entry name" value="SEC-INDEPENDENT PROTEIN TRANSLOCASE PROTEIN TATC, CHLOROPLASTIC-RELATED"/>
    <property type="match status" value="1"/>
</dbReference>
<keyword evidence="5" id="KW-1003">Cell membrane</keyword>
<proteinExistence type="inferred from homology"/>
<comment type="subunit">
    <text evidence="5">The Tat system comprises two distinct complexes: a TatABC complex, containing multiple copies of TatA, TatB and TatC subunits, and a separate TatA complex, containing only TatA subunits. Substrates initially bind to the TatABC complex, which probably triggers association of the separate TatA complex to form the active translocon.</text>
</comment>
<comment type="subcellular location">
    <subcellularLocation>
        <location evidence="5">Cell membrane</location>
        <topology evidence="5">Multi-pass membrane protein</topology>
    </subcellularLocation>
    <subcellularLocation>
        <location evidence="1">Membrane</location>
        <topology evidence="1">Multi-pass membrane protein</topology>
    </subcellularLocation>
</comment>
<comment type="similarity">
    <text evidence="5">Belongs to the TatC family.</text>
</comment>
<feature type="transmembrane region" description="Helical" evidence="5">
    <location>
        <begin position="262"/>
        <end position="282"/>
    </location>
</feature>
<name>A0ABS0T5F0_9CAUL</name>
<dbReference type="HAMAP" id="MF_00902">
    <property type="entry name" value="TatC"/>
    <property type="match status" value="1"/>
</dbReference>
<dbReference type="InterPro" id="IPR019820">
    <property type="entry name" value="Sec-indep_translocase_CS"/>
</dbReference>
<feature type="transmembrane region" description="Helical" evidence="5">
    <location>
        <begin position="31"/>
        <end position="49"/>
    </location>
</feature>
<gene>
    <name evidence="5 6" type="primary">tatC</name>
    <name evidence="6" type="ORF">I4Q42_23865</name>
</gene>
<dbReference type="PRINTS" id="PR01840">
    <property type="entry name" value="TATCFAMILY"/>
</dbReference>
<feature type="transmembrane region" description="Helical" evidence="5">
    <location>
        <begin position="149"/>
        <end position="180"/>
    </location>
</feature>
<organism evidence="6 7">
    <name type="scientific">Caulobacter hibisci</name>
    <dbReference type="NCBI Taxonomy" id="2035993"/>
    <lineage>
        <taxon>Bacteria</taxon>
        <taxon>Pseudomonadati</taxon>
        <taxon>Pseudomonadota</taxon>
        <taxon>Alphaproteobacteria</taxon>
        <taxon>Caulobacterales</taxon>
        <taxon>Caulobacteraceae</taxon>
        <taxon>Caulobacter</taxon>
    </lineage>
</organism>
<evidence type="ECO:0000256" key="4">
    <source>
        <dbReference type="ARBA" id="ARBA00023136"/>
    </source>
</evidence>
<dbReference type="PROSITE" id="PS01218">
    <property type="entry name" value="TATC"/>
    <property type="match status" value="1"/>
</dbReference>
<keyword evidence="5" id="KW-0653">Protein transport</keyword>
<dbReference type="PANTHER" id="PTHR30371">
    <property type="entry name" value="SEC-INDEPENDENT PROTEIN TRANSLOCASE PROTEIN TATC"/>
    <property type="match status" value="1"/>
</dbReference>
<keyword evidence="7" id="KW-1185">Reference proteome</keyword>
<keyword evidence="4 5" id="KW-0472">Membrane</keyword>
<keyword evidence="5" id="KW-0811">Translocation</keyword>
<evidence type="ECO:0000256" key="1">
    <source>
        <dbReference type="ARBA" id="ARBA00004141"/>
    </source>
</evidence>